<keyword evidence="2" id="KW-0812">Transmembrane</keyword>
<dbReference type="Proteomes" id="UP001530315">
    <property type="component" value="Unassembled WGS sequence"/>
</dbReference>
<comment type="caution">
    <text evidence="4">The sequence shown here is derived from an EMBL/GenBank/DDBJ whole genome shotgun (WGS) entry which is preliminary data.</text>
</comment>
<feature type="region of interest" description="Disordered" evidence="1">
    <location>
        <begin position="28"/>
        <end position="71"/>
    </location>
</feature>
<feature type="transmembrane region" description="Helical" evidence="2">
    <location>
        <begin position="81"/>
        <end position="103"/>
    </location>
</feature>
<evidence type="ECO:0000313" key="5">
    <source>
        <dbReference type="Proteomes" id="UP001530315"/>
    </source>
</evidence>
<gene>
    <name evidence="4" type="ORF">ACHAW5_000545</name>
</gene>
<proteinExistence type="predicted"/>
<keyword evidence="3" id="KW-0732">Signal</keyword>
<evidence type="ECO:0008006" key="6">
    <source>
        <dbReference type="Google" id="ProtNLM"/>
    </source>
</evidence>
<feature type="compositionally biased region" description="Basic and acidic residues" evidence="1">
    <location>
        <begin position="51"/>
        <end position="60"/>
    </location>
</feature>
<evidence type="ECO:0000256" key="3">
    <source>
        <dbReference type="SAM" id="SignalP"/>
    </source>
</evidence>
<feature type="chain" id="PRO_5044827087" description="RxLR effector protein" evidence="3">
    <location>
        <begin position="17"/>
        <end position="104"/>
    </location>
</feature>
<accession>A0ABD3P421</accession>
<protein>
    <recommendedName>
        <fullName evidence="6">RxLR effector protein</fullName>
    </recommendedName>
</protein>
<dbReference type="EMBL" id="JALLAZ020001077">
    <property type="protein sequence ID" value="KAL3781230.1"/>
    <property type="molecule type" value="Genomic_DNA"/>
</dbReference>
<name>A0ABD3P421_9STRA</name>
<organism evidence="4 5">
    <name type="scientific">Stephanodiscus triporus</name>
    <dbReference type="NCBI Taxonomy" id="2934178"/>
    <lineage>
        <taxon>Eukaryota</taxon>
        <taxon>Sar</taxon>
        <taxon>Stramenopiles</taxon>
        <taxon>Ochrophyta</taxon>
        <taxon>Bacillariophyta</taxon>
        <taxon>Coscinodiscophyceae</taxon>
        <taxon>Thalassiosirophycidae</taxon>
        <taxon>Stephanodiscales</taxon>
        <taxon>Stephanodiscaceae</taxon>
        <taxon>Stephanodiscus</taxon>
    </lineage>
</organism>
<keyword evidence="2" id="KW-0472">Membrane</keyword>
<evidence type="ECO:0000256" key="2">
    <source>
        <dbReference type="SAM" id="Phobius"/>
    </source>
</evidence>
<evidence type="ECO:0000313" key="4">
    <source>
        <dbReference type="EMBL" id="KAL3781230.1"/>
    </source>
</evidence>
<keyword evidence="5" id="KW-1185">Reference proteome</keyword>
<dbReference type="AlphaFoldDB" id="A0ABD3P421"/>
<sequence length="104" mass="11037">MRSLVILLTILATAAAFSPGTTTRRVVVRSSTSSSSPPATPLNMGFGAPDPDQKRITRENEPDEFFSTNTDKMTDEEKLPIAIAGLVGISLPFIAGLIALYAAK</sequence>
<feature type="signal peptide" evidence="3">
    <location>
        <begin position="1"/>
        <end position="16"/>
    </location>
</feature>
<reference evidence="4 5" key="1">
    <citation type="submission" date="2024-10" db="EMBL/GenBank/DDBJ databases">
        <title>Updated reference genomes for cyclostephanoid diatoms.</title>
        <authorList>
            <person name="Roberts W.R."/>
            <person name="Alverson A.J."/>
        </authorList>
    </citation>
    <scope>NUCLEOTIDE SEQUENCE [LARGE SCALE GENOMIC DNA]</scope>
    <source>
        <strain evidence="4 5">AJA276-08</strain>
    </source>
</reference>
<evidence type="ECO:0000256" key="1">
    <source>
        <dbReference type="SAM" id="MobiDB-lite"/>
    </source>
</evidence>
<keyword evidence="2" id="KW-1133">Transmembrane helix</keyword>